<evidence type="ECO:0000313" key="1">
    <source>
        <dbReference type="EMBL" id="SDM98465.1"/>
    </source>
</evidence>
<evidence type="ECO:0000313" key="2">
    <source>
        <dbReference type="Proteomes" id="UP000199226"/>
    </source>
</evidence>
<protein>
    <submittedName>
        <fullName evidence="1">Uncharacterized protein</fullName>
    </submittedName>
</protein>
<dbReference type="AlphaFoldDB" id="A0A1G9XQK4"/>
<sequence>METSHNNPDTLIMVMMKLSIFFLLCLAILNAPHVKGQTIPGQEPMIKFNNLNKYEMLIRSGTQTALAGANSRALFLAETTAPSI</sequence>
<gene>
    <name evidence="1" type="ORF">SAMN05421813_13158</name>
</gene>
<dbReference type="Proteomes" id="UP000199226">
    <property type="component" value="Unassembled WGS sequence"/>
</dbReference>
<keyword evidence="2" id="KW-1185">Reference proteome</keyword>
<name>A0A1G9XQK4_9SPHI</name>
<proteinExistence type="predicted"/>
<reference evidence="2" key="1">
    <citation type="submission" date="2016-10" db="EMBL/GenBank/DDBJ databases">
        <authorList>
            <person name="Varghese N."/>
            <person name="Submissions S."/>
        </authorList>
    </citation>
    <scope>NUCLEOTIDE SEQUENCE [LARGE SCALE GENOMIC DNA]</scope>
    <source>
        <strain evidence="2">DSM 24536</strain>
    </source>
</reference>
<organism evidence="1 2">
    <name type="scientific">Daejeonella rubra</name>
    <dbReference type="NCBI Taxonomy" id="990371"/>
    <lineage>
        <taxon>Bacteria</taxon>
        <taxon>Pseudomonadati</taxon>
        <taxon>Bacteroidota</taxon>
        <taxon>Sphingobacteriia</taxon>
        <taxon>Sphingobacteriales</taxon>
        <taxon>Sphingobacteriaceae</taxon>
        <taxon>Daejeonella</taxon>
    </lineage>
</organism>
<accession>A0A1G9XQK4</accession>
<dbReference type="EMBL" id="FNHH01000031">
    <property type="protein sequence ID" value="SDM98465.1"/>
    <property type="molecule type" value="Genomic_DNA"/>
</dbReference>